<evidence type="ECO:0000259" key="5">
    <source>
        <dbReference type="Pfam" id="PF00248"/>
    </source>
</evidence>
<dbReference type="CDD" id="cd19074">
    <property type="entry name" value="Aldo_ket_red_shaker-like"/>
    <property type="match status" value="1"/>
</dbReference>
<dbReference type="Gene3D" id="3.20.20.100">
    <property type="entry name" value="NADP-dependent oxidoreductase domain"/>
    <property type="match status" value="1"/>
</dbReference>
<evidence type="ECO:0000256" key="3">
    <source>
        <dbReference type="ARBA" id="ARBA00023002"/>
    </source>
</evidence>
<organism evidence="6">
    <name type="scientific">freshwater metagenome</name>
    <dbReference type="NCBI Taxonomy" id="449393"/>
    <lineage>
        <taxon>unclassified sequences</taxon>
        <taxon>metagenomes</taxon>
        <taxon>ecological metagenomes</taxon>
    </lineage>
</organism>
<gene>
    <name evidence="6" type="ORF">UFOPK3786_00147</name>
    <name evidence="7" type="ORF">UFOPK4010_00774</name>
</gene>
<dbReference type="PANTHER" id="PTHR43150">
    <property type="entry name" value="HYPERKINETIC, ISOFORM M"/>
    <property type="match status" value="1"/>
</dbReference>
<keyword evidence="2" id="KW-0521">NADP</keyword>
<dbReference type="SUPFAM" id="SSF51430">
    <property type="entry name" value="NAD(P)-linked oxidoreductase"/>
    <property type="match status" value="1"/>
</dbReference>
<dbReference type="PANTHER" id="PTHR43150:SF2">
    <property type="entry name" value="HYPERKINETIC, ISOFORM M"/>
    <property type="match status" value="1"/>
</dbReference>
<protein>
    <submittedName>
        <fullName evidence="6">Unannotated protein</fullName>
    </submittedName>
</protein>
<keyword evidence="3" id="KW-0560">Oxidoreductase</keyword>
<dbReference type="InterPro" id="IPR036812">
    <property type="entry name" value="NAD(P)_OxRdtase_dom_sf"/>
</dbReference>
<dbReference type="FunFam" id="3.20.20.100:FF:000004">
    <property type="entry name" value="Oxidoreductase, aldo/keto reductase"/>
    <property type="match status" value="1"/>
</dbReference>
<evidence type="ECO:0000313" key="7">
    <source>
        <dbReference type="EMBL" id="CAB4993969.1"/>
    </source>
</evidence>
<dbReference type="InterPro" id="IPR005399">
    <property type="entry name" value="K_chnl_volt-dep_bsu_KCNAB-rel"/>
</dbReference>
<dbReference type="GO" id="GO:0016491">
    <property type="term" value="F:oxidoreductase activity"/>
    <property type="evidence" value="ECO:0007669"/>
    <property type="project" value="UniProtKB-KW"/>
</dbReference>
<accession>A0A6J7JHX7</accession>
<dbReference type="InterPro" id="IPR023210">
    <property type="entry name" value="NADP_OxRdtase_dom"/>
</dbReference>
<dbReference type="AlphaFoldDB" id="A0A6J7JHX7"/>
<name>A0A6J7JHX7_9ZZZZ</name>
<comment type="similarity">
    <text evidence="1">Belongs to the shaker potassium channel beta subunit family.</text>
</comment>
<dbReference type="Pfam" id="PF00248">
    <property type="entry name" value="Aldo_ket_red"/>
    <property type="match status" value="1"/>
</dbReference>
<sequence>MGRVNATKHAILDSAGMFSAMEYRRLGSSGMYVSEIAYGNWITHGSQVESEAAIKCVRTAYDLGITTFDTADVYAGTKAESVLGKALKGIKRESYELFTKVYWPTGAGKNDRGLSRKHIIESCNASLKRLNTDHIDLYQMHRFDYETPLEESLSAFDDLIRTGKVHYIGFSEWNAEQISQALRIQDAKGYDRFVSSQPQYSALWRVIESEVVPLSKKEGIGQIVWSPMAQGVLTGKYLPGKKPPTGSRATDKKSGADMISRWLRDDVLKAVQNLGPIAKEADLTIGQLAIAWVLQNPNVSSAIMGATKPSQVKENVKASGVKLSADQMKAIDKALGSIPTTDPKETKSPNPRA</sequence>
<evidence type="ECO:0000256" key="1">
    <source>
        <dbReference type="ARBA" id="ARBA00006515"/>
    </source>
</evidence>
<evidence type="ECO:0000256" key="2">
    <source>
        <dbReference type="ARBA" id="ARBA00022857"/>
    </source>
</evidence>
<feature type="region of interest" description="Disordered" evidence="4">
    <location>
        <begin position="333"/>
        <end position="353"/>
    </location>
</feature>
<evidence type="ECO:0000313" key="6">
    <source>
        <dbReference type="EMBL" id="CAB4942429.1"/>
    </source>
</evidence>
<dbReference type="EMBL" id="CAFBNK010000013">
    <property type="protein sequence ID" value="CAB4942429.1"/>
    <property type="molecule type" value="Genomic_DNA"/>
</dbReference>
<dbReference type="GO" id="GO:0005829">
    <property type="term" value="C:cytosol"/>
    <property type="evidence" value="ECO:0007669"/>
    <property type="project" value="UniProtKB-ARBA"/>
</dbReference>
<evidence type="ECO:0000256" key="4">
    <source>
        <dbReference type="SAM" id="MobiDB-lite"/>
    </source>
</evidence>
<proteinExistence type="inferred from homology"/>
<feature type="domain" description="NADP-dependent oxidoreductase" evidence="5">
    <location>
        <begin position="35"/>
        <end position="334"/>
    </location>
</feature>
<dbReference type="EMBL" id="CAFBOU010000059">
    <property type="protein sequence ID" value="CAB4993969.1"/>
    <property type="molecule type" value="Genomic_DNA"/>
</dbReference>
<reference evidence="6" key="1">
    <citation type="submission" date="2020-05" db="EMBL/GenBank/DDBJ databases">
        <authorList>
            <person name="Chiriac C."/>
            <person name="Salcher M."/>
            <person name="Ghai R."/>
            <person name="Kavagutti S V."/>
        </authorList>
    </citation>
    <scope>NUCLEOTIDE SEQUENCE</scope>
</reference>